<dbReference type="AlphaFoldDB" id="A0AAD4QB01"/>
<evidence type="ECO:0000313" key="1">
    <source>
        <dbReference type="EMBL" id="KAH8985701.1"/>
    </source>
</evidence>
<comment type="caution">
    <text evidence="1">The sequence shown here is derived from an EMBL/GenBank/DDBJ whole genome shotgun (WGS) entry which is preliminary data.</text>
</comment>
<proteinExistence type="predicted"/>
<dbReference type="EMBL" id="JAKELL010000061">
    <property type="protein sequence ID" value="KAH8985701.1"/>
    <property type="molecule type" value="Genomic_DNA"/>
</dbReference>
<accession>A0AAD4QB01</accession>
<sequence length="73" mass="7658">ATSRSSARPASAVPVSTTIATASDTSVARSYEFARAARAAITISNRGDVETQVEHVNDVRRRLEDVAAGLQDG</sequence>
<gene>
    <name evidence="1" type="ORF">EDB92DRAFT_1802320</name>
</gene>
<name>A0AAD4QB01_9AGAM</name>
<protein>
    <submittedName>
        <fullName evidence="1">Uncharacterized protein</fullName>
    </submittedName>
</protein>
<organism evidence="1 2">
    <name type="scientific">Lactarius akahatsu</name>
    <dbReference type="NCBI Taxonomy" id="416441"/>
    <lineage>
        <taxon>Eukaryota</taxon>
        <taxon>Fungi</taxon>
        <taxon>Dikarya</taxon>
        <taxon>Basidiomycota</taxon>
        <taxon>Agaricomycotina</taxon>
        <taxon>Agaricomycetes</taxon>
        <taxon>Russulales</taxon>
        <taxon>Russulaceae</taxon>
        <taxon>Lactarius</taxon>
    </lineage>
</organism>
<keyword evidence="2" id="KW-1185">Reference proteome</keyword>
<feature type="non-terminal residue" evidence="1">
    <location>
        <position position="1"/>
    </location>
</feature>
<reference evidence="1" key="1">
    <citation type="submission" date="2022-01" db="EMBL/GenBank/DDBJ databases">
        <title>Comparative genomics reveals a dynamic genome evolution in the ectomycorrhizal milk-cap (Lactarius) mushrooms.</title>
        <authorList>
            <consortium name="DOE Joint Genome Institute"/>
            <person name="Lebreton A."/>
            <person name="Tang N."/>
            <person name="Kuo A."/>
            <person name="LaButti K."/>
            <person name="Drula E."/>
            <person name="Barry K."/>
            <person name="Clum A."/>
            <person name="Lipzen A."/>
            <person name="Mousain D."/>
            <person name="Ng V."/>
            <person name="Wang R."/>
            <person name="Wang X."/>
            <person name="Dai Y."/>
            <person name="Henrissat B."/>
            <person name="Grigoriev I.V."/>
            <person name="Guerin-Laguette A."/>
            <person name="Yu F."/>
            <person name="Martin F.M."/>
        </authorList>
    </citation>
    <scope>NUCLEOTIDE SEQUENCE</scope>
    <source>
        <strain evidence="1">QP</strain>
    </source>
</reference>
<dbReference type="Proteomes" id="UP001201163">
    <property type="component" value="Unassembled WGS sequence"/>
</dbReference>
<evidence type="ECO:0000313" key="2">
    <source>
        <dbReference type="Proteomes" id="UP001201163"/>
    </source>
</evidence>